<keyword evidence="5" id="KW-0067">ATP-binding</keyword>
<evidence type="ECO:0000256" key="4">
    <source>
        <dbReference type="ARBA" id="ARBA00022741"/>
    </source>
</evidence>
<evidence type="ECO:0000313" key="9">
    <source>
        <dbReference type="Proteomes" id="UP000242951"/>
    </source>
</evidence>
<dbReference type="PANTHER" id="PTHR42711">
    <property type="entry name" value="ABC TRANSPORTER ATP-BINDING PROTEIN"/>
    <property type="match status" value="1"/>
</dbReference>
<proteinExistence type="inferred from homology"/>
<comment type="similarity">
    <text evidence="1">Belongs to the ABC transporter superfamily.</text>
</comment>
<dbReference type="Gene3D" id="3.40.50.300">
    <property type="entry name" value="P-loop containing nucleotide triphosphate hydrolases"/>
    <property type="match status" value="1"/>
</dbReference>
<accession>A0ABR5HPA0</accession>
<evidence type="ECO:0000256" key="3">
    <source>
        <dbReference type="ARBA" id="ARBA00022458"/>
    </source>
</evidence>
<keyword evidence="2" id="KW-0813">Transport</keyword>
<evidence type="ECO:0000313" key="8">
    <source>
        <dbReference type="EMBL" id="KMQ81213.1"/>
    </source>
</evidence>
<feature type="compositionally biased region" description="Basic residues" evidence="6">
    <location>
        <begin position="114"/>
        <end position="123"/>
    </location>
</feature>
<dbReference type="EMBL" id="LELG01000004">
    <property type="protein sequence ID" value="KMQ81213.1"/>
    <property type="molecule type" value="Genomic_DNA"/>
</dbReference>
<keyword evidence="3" id="KW-0536">Nodulation</keyword>
<dbReference type="PANTHER" id="PTHR42711:SF5">
    <property type="entry name" value="ABC TRANSPORTER ATP-BINDING PROTEIN NATA"/>
    <property type="match status" value="1"/>
</dbReference>
<comment type="caution">
    <text evidence="8">The sequence shown here is derived from an EMBL/GenBank/DDBJ whole genome shotgun (WGS) entry which is preliminary data.</text>
</comment>
<organism evidence="8 9">
    <name type="scientific">Candidatus Burkholderia pumila</name>
    <dbReference type="NCBI Taxonomy" id="1090375"/>
    <lineage>
        <taxon>Bacteria</taxon>
        <taxon>Pseudomonadati</taxon>
        <taxon>Pseudomonadota</taxon>
        <taxon>Betaproteobacteria</taxon>
        <taxon>Burkholderiales</taxon>
        <taxon>Burkholderiaceae</taxon>
        <taxon>Burkholderia</taxon>
    </lineage>
</organism>
<evidence type="ECO:0000256" key="1">
    <source>
        <dbReference type="ARBA" id="ARBA00005417"/>
    </source>
</evidence>
<name>A0ABR5HPA0_9BURK</name>
<evidence type="ECO:0000256" key="5">
    <source>
        <dbReference type="ARBA" id="ARBA00022840"/>
    </source>
</evidence>
<gene>
    <name evidence="8" type="ORF">BPMI_01756</name>
</gene>
<dbReference type="InterPro" id="IPR027417">
    <property type="entry name" value="P-loop_NTPase"/>
</dbReference>
<evidence type="ECO:0000259" key="7">
    <source>
        <dbReference type="Pfam" id="PF00005"/>
    </source>
</evidence>
<reference evidence="8 9" key="1">
    <citation type="submission" date="2015-06" db="EMBL/GenBank/DDBJ databases">
        <title>Comparative genomics of Burkholderia leaf nodule symbionts.</title>
        <authorList>
            <person name="Carlier A."/>
            <person name="Eberl L."/>
            <person name="Pinto-Carbo M."/>
        </authorList>
    </citation>
    <scope>NUCLEOTIDE SEQUENCE [LARGE SCALE GENOMIC DNA]</scope>
    <source>
        <strain evidence="8 9">UZHbot3</strain>
    </source>
</reference>
<dbReference type="InterPro" id="IPR003439">
    <property type="entry name" value="ABC_transporter-like_ATP-bd"/>
</dbReference>
<dbReference type="Pfam" id="PF00005">
    <property type="entry name" value="ABC_tran"/>
    <property type="match status" value="1"/>
</dbReference>
<evidence type="ECO:0000256" key="2">
    <source>
        <dbReference type="ARBA" id="ARBA00022448"/>
    </source>
</evidence>
<dbReference type="InterPro" id="IPR050763">
    <property type="entry name" value="ABC_transporter_ATP-binding"/>
</dbReference>
<sequence>MSAVEIRNVKKRYKDLQALKGVSLSMEDGEFFGLLGPNGAGSKTTLISILAGLARADSGSISVRGHDVVSEFHAARRALGVVPFSRTISAWATTTTRSMKSWPISTSPSERVARTRLRTVHRR</sequence>
<keyword evidence="4" id="KW-0547">Nucleotide-binding</keyword>
<keyword evidence="9" id="KW-1185">Reference proteome</keyword>
<feature type="compositionally biased region" description="Polar residues" evidence="6">
    <location>
        <begin position="100"/>
        <end position="109"/>
    </location>
</feature>
<feature type="domain" description="ABC transporter" evidence="7">
    <location>
        <begin position="19"/>
        <end position="97"/>
    </location>
</feature>
<evidence type="ECO:0000256" key="6">
    <source>
        <dbReference type="SAM" id="MobiDB-lite"/>
    </source>
</evidence>
<dbReference type="SUPFAM" id="SSF52540">
    <property type="entry name" value="P-loop containing nucleoside triphosphate hydrolases"/>
    <property type="match status" value="1"/>
</dbReference>
<dbReference type="Proteomes" id="UP000242951">
    <property type="component" value="Unassembled WGS sequence"/>
</dbReference>
<protein>
    <submittedName>
        <fullName evidence="8">ABC-type multidrug transport system, ATPase component</fullName>
    </submittedName>
</protein>
<feature type="region of interest" description="Disordered" evidence="6">
    <location>
        <begin position="100"/>
        <end position="123"/>
    </location>
</feature>